<dbReference type="EMBL" id="QVTD01000006">
    <property type="protein sequence ID" value="RFU63437.1"/>
    <property type="molecule type" value="Genomic_DNA"/>
</dbReference>
<dbReference type="GO" id="GO:0016791">
    <property type="term" value="F:phosphatase activity"/>
    <property type="evidence" value="ECO:0007669"/>
    <property type="project" value="TreeGrafter"/>
</dbReference>
<dbReference type="AlphaFoldDB" id="A0A372LC22"/>
<dbReference type="GO" id="GO:0005829">
    <property type="term" value="C:cytosol"/>
    <property type="evidence" value="ECO:0007669"/>
    <property type="project" value="TreeGrafter"/>
</dbReference>
<dbReference type="InterPro" id="IPR000150">
    <property type="entry name" value="Cof"/>
</dbReference>
<comment type="caution">
    <text evidence="1">The sequence shown here is derived from an EMBL/GenBank/DDBJ whole genome shotgun (WGS) entry which is preliminary data.</text>
</comment>
<gene>
    <name evidence="1" type="ORF">D0466_11930</name>
</gene>
<proteinExistence type="predicted"/>
<sequence length="255" mass="29099">MKIVFFDIDGTLLDHDKKLPDSTKAAIKKLQENDVFVAISTGRAPFMFEHLREELDIDTFVSYNGQFVVFQGEAIYKNPLSREQLKQLHGDAETNNTPIVFMNDKTMKANVRHDERIEISLGTLHFPHPEKDETFYHDRDIYQSLLFCNENEESKYVGKYEKFRFIRWHEYSMDVLPVGGSKAEGIRILIEKAGFAMEDVYAFGDGLNDIEMLETAGTGIAMGNATEAVKKFANHVTDDVDNDGIYNGLKHFGLI</sequence>
<dbReference type="Proteomes" id="UP000262939">
    <property type="component" value="Unassembled WGS sequence"/>
</dbReference>
<dbReference type="RefSeq" id="WP_117322803.1">
    <property type="nucleotide sequence ID" value="NZ_QVTD01000006.1"/>
</dbReference>
<dbReference type="NCBIfam" id="TIGR01484">
    <property type="entry name" value="HAD-SF-IIB"/>
    <property type="match status" value="1"/>
</dbReference>
<keyword evidence="1" id="KW-0378">Hydrolase</keyword>
<dbReference type="GO" id="GO:0000287">
    <property type="term" value="F:magnesium ion binding"/>
    <property type="evidence" value="ECO:0007669"/>
    <property type="project" value="TreeGrafter"/>
</dbReference>
<accession>A0A372LC22</accession>
<dbReference type="InterPro" id="IPR006379">
    <property type="entry name" value="HAD-SF_hydro_IIB"/>
</dbReference>
<dbReference type="CDD" id="cd07517">
    <property type="entry name" value="HAD_HPP"/>
    <property type="match status" value="1"/>
</dbReference>
<dbReference type="PANTHER" id="PTHR10000:SF25">
    <property type="entry name" value="PHOSPHATASE YKRA-RELATED"/>
    <property type="match status" value="1"/>
</dbReference>
<reference evidence="1 2" key="1">
    <citation type="submission" date="2018-08" db="EMBL/GenBank/DDBJ databases">
        <title>Bacillus chawlae sp. nov., Bacillus glennii sp. nov., and Bacillus saganii sp. nov. Isolated from the Vehicle Assembly Building at Kennedy Space Center where the Viking Spacecraft were Assembled.</title>
        <authorList>
            <person name="Seuylemezian A."/>
            <person name="Vaishampayan P."/>
        </authorList>
    </citation>
    <scope>NUCLEOTIDE SEQUENCE [LARGE SCALE GENOMIC DNA]</scope>
    <source>
        <strain evidence="1 2">V44-8</strain>
    </source>
</reference>
<dbReference type="NCBIfam" id="TIGR00099">
    <property type="entry name" value="Cof-subfamily"/>
    <property type="match status" value="1"/>
</dbReference>
<protein>
    <submittedName>
        <fullName evidence="1">Cof-type HAD-IIB family hydrolase</fullName>
    </submittedName>
</protein>
<dbReference type="Gene3D" id="3.40.50.1000">
    <property type="entry name" value="HAD superfamily/HAD-like"/>
    <property type="match status" value="1"/>
</dbReference>
<dbReference type="PROSITE" id="PS01229">
    <property type="entry name" value="COF_2"/>
    <property type="match status" value="1"/>
</dbReference>
<dbReference type="Gene3D" id="3.30.1240.10">
    <property type="match status" value="1"/>
</dbReference>
<dbReference type="PANTHER" id="PTHR10000">
    <property type="entry name" value="PHOSPHOSERINE PHOSPHATASE"/>
    <property type="match status" value="1"/>
</dbReference>
<dbReference type="SFLD" id="SFLDS00003">
    <property type="entry name" value="Haloacid_Dehalogenase"/>
    <property type="match status" value="1"/>
</dbReference>
<dbReference type="Pfam" id="PF08282">
    <property type="entry name" value="Hydrolase_3"/>
    <property type="match status" value="1"/>
</dbReference>
<evidence type="ECO:0000313" key="2">
    <source>
        <dbReference type="Proteomes" id="UP000262939"/>
    </source>
</evidence>
<dbReference type="SFLD" id="SFLDG01140">
    <property type="entry name" value="C2.B:_Phosphomannomutase_and_P"/>
    <property type="match status" value="1"/>
</dbReference>
<organism evidence="1 2">
    <name type="scientific">Peribacillus glennii</name>
    <dbReference type="NCBI Taxonomy" id="2303991"/>
    <lineage>
        <taxon>Bacteria</taxon>
        <taxon>Bacillati</taxon>
        <taxon>Bacillota</taxon>
        <taxon>Bacilli</taxon>
        <taxon>Bacillales</taxon>
        <taxon>Bacillaceae</taxon>
        <taxon>Peribacillus</taxon>
    </lineage>
</organism>
<dbReference type="OrthoDB" id="9810101at2"/>
<dbReference type="InterPro" id="IPR023214">
    <property type="entry name" value="HAD_sf"/>
</dbReference>
<name>A0A372LC22_9BACI</name>
<evidence type="ECO:0000313" key="1">
    <source>
        <dbReference type="EMBL" id="RFU63437.1"/>
    </source>
</evidence>
<dbReference type="SUPFAM" id="SSF56784">
    <property type="entry name" value="HAD-like"/>
    <property type="match status" value="1"/>
</dbReference>
<dbReference type="SFLD" id="SFLDG01144">
    <property type="entry name" value="C2.B.4:_PGP_Like"/>
    <property type="match status" value="1"/>
</dbReference>
<keyword evidence="2" id="KW-1185">Reference proteome</keyword>
<dbReference type="InterPro" id="IPR036412">
    <property type="entry name" value="HAD-like_sf"/>
</dbReference>